<reference evidence="2" key="1">
    <citation type="submission" date="2022-03" db="EMBL/GenBank/DDBJ databases">
        <authorList>
            <person name="Alioto T."/>
            <person name="Alioto T."/>
            <person name="Gomez Garrido J."/>
        </authorList>
    </citation>
    <scope>NUCLEOTIDE SEQUENCE</scope>
</reference>
<proteinExistence type="predicted"/>
<evidence type="ECO:0000313" key="2">
    <source>
        <dbReference type="EMBL" id="CAH2310941.1"/>
    </source>
</evidence>
<dbReference type="Proteomes" id="UP001295444">
    <property type="component" value="Chromosome 08"/>
</dbReference>
<evidence type="ECO:0000256" key="1">
    <source>
        <dbReference type="SAM" id="MobiDB-lite"/>
    </source>
</evidence>
<sequence>MRLGTLCTPSNQESREQLIWMKQMFWKDVPNPKYCSWAQGVNFQKPDTLENLFIKHHEHLAPNSVYLLEPETSFENLSIDKAFQKEHVDDISIVNGLFTVVDDPDHDSACATSSSCVYEDGVEETIYTSVICQSSVKYASIINNPQQRENYINERKVSASSFDGCFLENKTLVIGNLEDEQQSFIILSGLQPKQPSKQSSNSTVSSEGFSEPSDHEESFADFCNIERSLYYIGLDSSQQSEAENYFSENPLETYPFQENIPYKQMDFIKDTSSEFITNSYDNRGSVKNVISYMPQFQVHPTKLQGMSE</sequence>
<accession>A0AAD1SXD1</accession>
<organism evidence="2 3">
    <name type="scientific">Pelobates cultripes</name>
    <name type="common">Western spadefoot toad</name>
    <dbReference type="NCBI Taxonomy" id="61616"/>
    <lineage>
        <taxon>Eukaryota</taxon>
        <taxon>Metazoa</taxon>
        <taxon>Chordata</taxon>
        <taxon>Craniata</taxon>
        <taxon>Vertebrata</taxon>
        <taxon>Euteleostomi</taxon>
        <taxon>Amphibia</taxon>
        <taxon>Batrachia</taxon>
        <taxon>Anura</taxon>
        <taxon>Pelobatoidea</taxon>
        <taxon>Pelobatidae</taxon>
        <taxon>Pelobates</taxon>
    </lineage>
</organism>
<keyword evidence="3" id="KW-1185">Reference proteome</keyword>
<keyword evidence="2" id="KW-0675">Receptor</keyword>
<feature type="region of interest" description="Disordered" evidence="1">
    <location>
        <begin position="191"/>
        <end position="215"/>
    </location>
</feature>
<evidence type="ECO:0000313" key="3">
    <source>
        <dbReference type="Proteomes" id="UP001295444"/>
    </source>
</evidence>
<gene>
    <name evidence="2" type="ORF">PECUL_23A053437</name>
</gene>
<dbReference type="AlphaFoldDB" id="A0AAD1SXD1"/>
<dbReference type="EMBL" id="OW240919">
    <property type="protein sequence ID" value="CAH2310941.1"/>
    <property type="molecule type" value="Genomic_DNA"/>
</dbReference>
<feature type="compositionally biased region" description="Low complexity" evidence="1">
    <location>
        <begin position="191"/>
        <end position="200"/>
    </location>
</feature>
<name>A0AAD1SXD1_PELCU</name>
<protein>
    <submittedName>
        <fullName evidence="2">Leptin receptor isoform X2</fullName>
    </submittedName>
</protein>